<protein>
    <submittedName>
        <fullName evidence="1">Uncharacterized protein</fullName>
    </submittedName>
</protein>
<name>A0A6J5Q437_9CAUD</name>
<proteinExistence type="predicted"/>
<accession>A0A6J5Q437</accession>
<dbReference type="EMBL" id="LR796923">
    <property type="protein sequence ID" value="CAB4174284.1"/>
    <property type="molecule type" value="Genomic_DNA"/>
</dbReference>
<reference evidence="1" key="1">
    <citation type="submission" date="2020-05" db="EMBL/GenBank/DDBJ databases">
        <authorList>
            <person name="Chiriac C."/>
            <person name="Salcher M."/>
            <person name="Ghai R."/>
            <person name="Kavagutti S V."/>
        </authorList>
    </citation>
    <scope>NUCLEOTIDE SEQUENCE</scope>
</reference>
<organism evidence="1">
    <name type="scientific">uncultured Caudovirales phage</name>
    <dbReference type="NCBI Taxonomy" id="2100421"/>
    <lineage>
        <taxon>Viruses</taxon>
        <taxon>Duplodnaviria</taxon>
        <taxon>Heunggongvirae</taxon>
        <taxon>Uroviricota</taxon>
        <taxon>Caudoviricetes</taxon>
        <taxon>Peduoviridae</taxon>
        <taxon>Maltschvirus</taxon>
        <taxon>Maltschvirus maltsch</taxon>
    </lineage>
</organism>
<sequence>MSVLNFNTWNNLNESVAFDPLANYPNKTFGYPTGEVDTLNVNQGGAGGDWGGSLPRALWFARVADDWAAANGKKGSLISSQKRSRVLTASGNTSDHFKGNDNAYAVDISCAGAEGDSLLAYIMERFGHPEYKGGSWFNITINGYRYQVGWKVKNHFDHIHVGVKKTGGASTKSTSTITTGETLGAKLLKNPTISEWLKKNVPNAVTAQQLDAILQSDPAAFGWFKETFKLNDLGDSLTSNNSSTSNDTATPVSGSVEDRWMDVTKKIIDKFEGGYWNYWECKSHPYSDMFKNSGETMFGLDRKAGAIETIKPEGVEFFKIIDDDKKKLGMGEFCKKWKWNYRGGDKEEALKTLAAKIMFKQYTNNMANFVKDPETKRRIENNKGLLLHMSYACWNGPGFFKGFAQKLQDGVKSGMSDRELIKLAKESRSARLGGYWAKGSMAVNAEIDKESGLA</sequence>
<evidence type="ECO:0000313" key="1">
    <source>
        <dbReference type="EMBL" id="CAB4174284.1"/>
    </source>
</evidence>
<gene>
    <name evidence="1" type="ORF">UFOVP972_31</name>
</gene>